<dbReference type="InterPro" id="IPR014756">
    <property type="entry name" value="Ig_E-set"/>
</dbReference>
<protein>
    <recommendedName>
        <fullName evidence="3">AMP-activated protein kinase glycogen-binding domain-containing protein</fullName>
    </recommendedName>
</protein>
<comment type="similarity">
    <text evidence="1">Belongs to the 5'-AMP-activated protein kinase beta subunit family.</text>
</comment>
<evidence type="ECO:0000256" key="2">
    <source>
        <dbReference type="SAM" id="MobiDB-lite"/>
    </source>
</evidence>
<dbReference type="PANTHER" id="PTHR10343:SF84">
    <property type="entry name" value="5'-AMP-ACTIVATED PROTEIN KINASE SUBUNIT BETA-1"/>
    <property type="match status" value="1"/>
</dbReference>
<dbReference type="AlphaFoldDB" id="A0AAD5U970"/>
<dbReference type="GO" id="GO:0005634">
    <property type="term" value="C:nucleus"/>
    <property type="evidence" value="ECO:0007669"/>
    <property type="project" value="TreeGrafter"/>
</dbReference>
<sequence>MLWSMITGQASLKCGKGKFQITEENSGLKFYQKENGVVLTGNFDNWAKTLTMNKVADGYSFEYNFDAKIDQKIIFKFFIDDNYWMTSSDYEVLPDDHGNLNNVIFVKDVESKSGTESTKPLSTATLGKNDKKSNGLQSEKPISENLDGNANKDVKDSGKIKAKGGDVEKSVNAAEKDNYPACVPIQPQVEKYPMDSQKLKKDIAPAADLKEKTTKNKKKANKVKK</sequence>
<comment type="caution">
    <text evidence="4">The sequence shown here is derived from an EMBL/GenBank/DDBJ whole genome shotgun (WGS) entry which is preliminary data.</text>
</comment>
<dbReference type="GO" id="GO:0019901">
    <property type="term" value="F:protein kinase binding"/>
    <property type="evidence" value="ECO:0007669"/>
    <property type="project" value="TreeGrafter"/>
</dbReference>
<proteinExistence type="inferred from homology"/>
<dbReference type="Pfam" id="PF16561">
    <property type="entry name" value="AMPK1_CBM"/>
    <property type="match status" value="1"/>
</dbReference>
<keyword evidence="5" id="KW-1185">Reference proteome</keyword>
<dbReference type="CDD" id="cd02859">
    <property type="entry name" value="E_set_AMPKbeta_like_N"/>
    <property type="match status" value="1"/>
</dbReference>
<evidence type="ECO:0000313" key="4">
    <source>
        <dbReference type="EMBL" id="KAJ3225105.1"/>
    </source>
</evidence>
<feature type="compositionally biased region" description="Basic and acidic residues" evidence="2">
    <location>
        <begin position="150"/>
        <end position="178"/>
    </location>
</feature>
<dbReference type="GO" id="GO:0031588">
    <property type="term" value="C:nucleotide-activated protein kinase complex"/>
    <property type="evidence" value="ECO:0007669"/>
    <property type="project" value="TreeGrafter"/>
</dbReference>
<feature type="compositionally biased region" description="Basic and acidic residues" evidence="2">
    <location>
        <begin position="197"/>
        <end position="214"/>
    </location>
</feature>
<evidence type="ECO:0000313" key="5">
    <source>
        <dbReference type="Proteomes" id="UP001211065"/>
    </source>
</evidence>
<dbReference type="InterPro" id="IPR013783">
    <property type="entry name" value="Ig-like_fold"/>
</dbReference>
<dbReference type="PANTHER" id="PTHR10343">
    <property type="entry name" value="5'-AMP-ACTIVATED PROTEIN KINASE , BETA SUBUNIT"/>
    <property type="match status" value="1"/>
</dbReference>
<organism evidence="4 5">
    <name type="scientific">Clydaea vesicula</name>
    <dbReference type="NCBI Taxonomy" id="447962"/>
    <lineage>
        <taxon>Eukaryota</taxon>
        <taxon>Fungi</taxon>
        <taxon>Fungi incertae sedis</taxon>
        <taxon>Chytridiomycota</taxon>
        <taxon>Chytridiomycota incertae sedis</taxon>
        <taxon>Chytridiomycetes</taxon>
        <taxon>Lobulomycetales</taxon>
        <taxon>Lobulomycetaceae</taxon>
        <taxon>Clydaea</taxon>
    </lineage>
</organism>
<dbReference type="InterPro" id="IPR050827">
    <property type="entry name" value="CRP1_MDG1_kinase"/>
</dbReference>
<dbReference type="EMBL" id="JADGJW010000071">
    <property type="protein sequence ID" value="KAJ3225105.1"/>
    <property type="molecule type" value="Genomic_DNA"/>
</dbReference>
<dbReference type="GO" id="GO:0005737">
    <property type="term" value="C:cytoplasm"/>
    <property type="evidence" value="ECO:0007669"/>
    <property type="project" value="TreeGrafter"/>
</dbReference>
<feature type="compositionally biased region" description="Basic residues" evidence="2">
    <location>
        <begin position="215"/>
        <end position="225"/>
    </location>
</feature>
<reference evidence="4" key="1">
    <citation type="submission" date="2020-05" db="EMBL/GenBank/DDBJ databases">
        <title>Phylogenomic resolution of chytrid fungi.</title>
        <authorList>
            <person name="Stajich J.E."/>
            <person name="Amses K."/>
            <person name="Simmons R."/>
            <person name="Seto K."/>
            <person name="Myers J."/>
            <person name="Bonds A."/>
            <person name="Quandt C.A."/>
            <person name="Barry K."/>
            <person name="Liu P."/>
            <person name="Grigoriev I."/>
            <person name="Longcore J.E."/>
            <person name="James T.Y."/>
        </authorList>
    </citation>
    <scope>NUCLEOTIDE SEQUENCE</scope>
    <source>
        <strain evidence="4">JEL0476</strain>
    </source>
</reference>
<evidence type="ECO:0000259" key="3">
    <source>
        <dbReference type="Pfam" id="PF16561"/>
    </source>
</evidence>
<dbReference type="SUPFAM" id="SSF81296">
    <property type="entry name" value="E set domains"/>
    <property type="match status" value="1"/>
</dbReference>
<dbReference type="InterPro" id="IPR032640">
    <property type="entry name" value="AMPK1_CBM"/>
</dbReference>
<gene>
    <name evidence="4" type="ORF">HK099_007392</name>
</gene>
<dbReference type="Proteomes" id="UP001211065">
    <property type="component" value="Unassembled WGS sequence"/>
</dbReference>
<evidence type="ECO:0000256" key="1">
    <source>
        <dbReference type="ARBA" id="ARBA00010926"/>
    </source>
</evidence>
<feature type="region of interest" description="Disordered" evidence="2">
    <location>
        <begin position="114"/>
        <end position="225"/>
    </location>
</feature>
<dbReference type="Gene3D" id="2.60.40.10">
    <property type="entry name" value="Immunoglobulins"/>
    <property type="match status" value="1"/>
</dbReference>
<feature type="compositionally biased region" description="Polar residues" evidence="2">
    <location>
        <begin position="114"/>
        <end position="126"/>
    </location>
</feature>
<feature type="domain" description="AMP-activated protein kinase glycogen-binding" evidence="3">
    <location>
        <begin position="30"/>
        <end position="108"/>
    </location>
</feature>
<accession>A0AAD5U970</accession>
<name>A0AAD5U970_9FUNG</name>
<dbReference type="GO" id="GO:0007165">
    <property type="term" value="P:signal transduction"/>
    <property type="evidence" value="ECO:0007669"/>
    <property type="project" value="TreeGrafter"/>
</dbReference>